<keyword evidence="1" id="KW-1133">Transmembrane helix</keyword>
<evidence type="ECO:0000313" key="3">
    <source>
        <dbReference type="Proteomes" id="UP000029989"/>
    </source>
</evidence>
<dbReference type="InterPro" id="IPR012902">
    <property type="entry name" value="N_methyl_site"/>
</dbReference>
<comment type="caution">
    <text evidence="2">The sequence shown here is derived from an EMBL/GenBank/DDBJ whole genome shotgun (WGS) entry which is preliminary data.</text>
</comment>
<reference evidence="2 3" key="1">
    <citation type="journal article" date="2015" name="Stand. Genomic Sci.">
        <title>Genomic information of the arsenic-resistant bacterium Lysobacter arseniciresistens type strain ZS79(T) and comparison of Lysobacter draft genomes.</title>
        <authorList>
            <person name="Liu L."/>
            <person name="Zhang S."/>
            <person name="Luo M."/>
            <person name="Wang G."/>
        </authorList>
    </citation>
    <scope>NUCLEOTIDE SEQUENCE [LARGE SCALE GENOMIC DNA]</scope>
    <source>
        <strain evidence="2 3">ZS79</strain>
    </source>
</reference>
<dbReference type="OrthoDB" id="5296662at2"/>
<proteinExistence type="predicted"/>
<dbReference type="Pfam" id="PF16074">
    <property type="entry name" value="PilW"/>
    <property type="match status" value="1"/>
</dbReference>
<dbReference type="RefSeq" id="WP_036207185.1">
    <property type="nucleotide sequence ID" value="NZ_AVPT01000002.1"/>
</dbReference>
<gene>
    <name evidence="2" type="ORF">N799_06100</name>
</gene>
<dbReference type="NCBIfam" id="TIGR02532">
    <property type="entry name" value="IV_pilin_GFxxxE"/>
    <property type="match status" value="1"/>
</dbReference>
<protein>
    <recommendedName>
        <fullName evidence="4">Prepilin-type N-terminal cleavage/methylation domain-containing protein</fullName>
    </recommendedName>
</protein>
<sequence>MTAHQRTRRTAPRSAYLARGLSLIELMIALVLGLVVSAAAGGIFLANKRVYASTETLNRIQENTRVSFEIMARDLREAGGNPCGGGVPIVSQLVAGNTTWWQQYDDGLHGYPAGTAAPGTTSGSGTAQRVADTDAIDLHLANNGDIRVLQHDNPSANLRVNSAGGIEDGDILLVCNNTFAFVFEATGVNSAGGVVGVQHNGGGSDGNCGQEFQYERNCTGGASGDKGYCFLVPAGSSVNPNCDKHARSPATVVQVQSFRWYIGNNGRGGRSLYRATLENANGAATPNVVETVEIAEGVTDMQLRYRSNGGAGFVAAGAVANWAAVNAVQVNLTVAGVEGALQGAYVEGTDGAALSRDLTHVVALRNKEGVL</sequence>
<evidence type="ECO:0008006" key="4">
    <source>
        <dbReference type="Google" id="ProtNLM"/>
    </source>
</evidence>
<dbReference type="EMBL" id="AVPT01000002">
    <property type="protein sequence ID" value="KGM57618.1"/>
    <property type="molecule type" value="Genomic_DNA"/>
</dbReference>
<dbReference type="InterPro" id="IPR032092">
    <property type="entry name" value="PilW"/>
</dbReference>
<dbReference type="STRING" id="913325.N799_06100"/>
<evidence type="ECO:0000256" key="1">
    <source>
        <dbReference type="SAM" id="Phobius"/>
    </source>
</evidence>
<feature type="transmembrane region" description="Helical" evidence="1">
    <location>
        <begin position="21"/>
        <end position="46"/>
    </location>
</feature>
<accession>A0A0A0F5G6</accession>
<dbReference type="Proteomes" id="UP000029989">
    <property type="component" value="Unassembled WGS sequence"/>
</dbReference>
<dbReference type="eggNOG" id="COG4966">
    <property type="taxonomic scope" value="Bacteria"/>
</dbReference>
<dbReference type="PROSITE" id="PS00409">
    <property type="entry name" value="PROKAR_NTER_METHYL"/>
    <property type="match status" value="1"/>
</dbReference>
<organism evidence="2 3">
    <name type="scientific">Lysobacter arseniciresistens ZS79</name>
    <dbReference type="NCBI Taxonomy" id="913325"/>
    <lineage>
        <taxon>Bacteria</taxon>
        <taxon>Pseudomonadati</taxon>
        <taxon>Pseudomonadota</taxon>
        <taxon>Gammaproteobacteria</taxon>
        <taxon>Lysobacterales</taxon>
        <taxon>Lysobacteraceae</taxon>
        <taxon>Novilysobacter</taxon>
    </lineage>
</organism>
<evidence type="ECO:0000313" key="2">
    <source>
        <dbReference type="EMBL" id="KGM57618.1"/>
    </source>
</evidence>
<name>A0A0A0F5G6_9GAMM</name>
<dbReference type="AlphaFoldDB" id="A0A0A0F5G6"/>
<keyword evidence="3" id="KW-1185">Reference proteome</keyword>
<keyword evidence="1" id="KW-0472">Membrane</keyword>
<dbReference type="GO" id="GO:0043683">
    <property type="term" value="P:type IV pilus assembly"/>
    <property type="evidence" value="ECO:0007669"/>
    <property type="project" value="InterPro"/>
</dbReference>
<keyword evidence="1" id="KW-0812">Transmembrane</keyword>